<evidence type="ECO:0000256" key="2">
    <source>
        <dbReference type="ARBA" id="ARBA00022692"/>
    </source>
</evidence>
<dbReference type="GO" id="GO:0016020">
    <property type="term" value="C:membrane"/>
    <property type="evidence" value="ECO:0007669"/>
    <property type="project" value="UniProtKB-SubCell"/>
</dbReference>
<comment type="subcellular location">
    <subcellularLocation>
        <location evidence="1">Membrane</location>
        <topology evidence="1">Multi-pass membrane protein</topology>
    </subcellularLocation>
</comment>
<feature type="transmembrane region" description="Helical" evidence="5">
    <location>
        <begin position="75"/>
        <end position="94"/>
    </location>
</feature>
<evidence type="ECO:0000313" key="7">
    <source>
        <dbReference type="Proteomes" id="UP000197215"/>
    </source>
</evidence>
<evidence type="ECO:0000313" key="6">
    <source>
        <dbReference type="EMBL" id="SNC71699.1"/>
    </source>
</evidence>
<proteinExistence type="predicted"/>
<dbReference type="EMBL" id="FYEX01000002">
    <property type="protein sequence ID" value="SNC71699.1"/>
    <property type="molecule type" value="Genomic_DNA"/>
</dbReference>
<organism evidence="6 7">
    <name type="scientific">Polynucleobacter victoriensis</name>
    <dbReference type="NCBI Taxonomy" id="2049319"/>
    <lineage>
        <taxon>Bacteria</taxon>
        <taxon>Pseudomonadati</taxon>
        <taxon>Pseudomonadota</taxon>
        <taxon>Betaproteobacteria</taxon>
        <taxon>Burkholderiales</taxon>
        <taxon>Burkholderiaceae</taxon>
        <taxon>Polynucleobacter</taxon>
    </lineage>
</organism>
<evidence type="ECO:0000256" key="4">
    <source>
        <dbReference type="ARBA" id="ARBA00023136"/>
    </source>
</evidence>
<reference evidence="6 7" key="1">
    <citation type="submission" date="2017-06" db="EMBL/GenBank/DDBJ databases">
        <authorList>
            <person name="Kim H.J."/>
            <person name="Triplett B.A."/>
        </authorList>
    </citation>
    <scope>NUCLEOTIDE SEQUENCE [LARGE SCALE GENOMIC DNA]</scope>
    <source>
        <strain evidence="6 7">MWH-VicM1</strain>
    </source>
</reference>
<dbReference type="InterPro" id="IPR007300">
    <property type="entry name" value="CidB/LrgB"/>
</dbReference>
<evidence type="ECO:0000256" key="5">
    <source>
        <dbReference type="SAM" id="Phobius"/>
    </source>
</evidence>
<keyword evidence="7" id="KW-1185">Reference proteome</keyword>
<keyword evidence="2 5" id="KW-0812">Transmembrane</keyword>
<name>A0A212U0F3_9BURK</name>
<gene>
    <name evidence="6" type="ORF">SAMN06295916_1350</name>
</gene>
<dbReference type="OrthoDB" id="9811701at2"/>
<dbReference type="RefSeq" id="WP_088813296.1">
    <property type="nucleotide sequence ID" value="NZ_FYEX01000002.1"/>
</dbReference>
<dbReference type="Proteomes" id="UP000197215">
    <property type="component" value="Unassembled WGS sequence"/>
</dbReference>
<feature type="transmembrane region" description="Helical" evidence="5">
    <location>
        <begin position="45"/>
        <end position="63"/>
    </location>
</feature>
<feature type="transmembrane region" description="Helical" evidence="5">
    <location>
        <begin position="218"/>
        <end position="237"/>
    </location>
</feature>
<evidence type="ECO:0000256" key="1">
    <source>
        <dbReference type="ARBA" id="ARBA00004141"/>
    </source>
</evidence>
<keyword evidence="4 5" id="KW-0472">Membrane</keyword>
<dbReference type="AlphaFoldDB" id="A0A212U0F3"/>
<dbReference type="PANTHER" id="PTHR30249">
    <property type="entry name" value="PUTATIVE SEROTONIN TRANSPORTER"/>
    <property type="match status" value="1"/>
</dbReference>
<protein>
    <submittedName>
        <fullName evidence="6">TIGR00659 family protein</fullName>
    </submittedName>
</protein>
<feature type="transmembrane region" description="Helical" evidence="5">
    <location>
        <begin position="106"/>
        <end position="139"/>
    </location>
</feature>
<dbReference type="Pfam" id="PF04172">
    <property type="entry name" value="LrgB"/>
    <property type="match status" value="1"/>
</dbReference>
<feature type="transmembrane region" description="Helical" evidence="5">
    <location>
        <begin position="12"/>
        <end position="33"/>
    </location>
</feature>
<sequence>MNPNSLQIAEIWVYLSGSPLFALIITLTAYQIGHFCYQKTDKYPLANPVAIAVLLVALCLYFVDMPYQTYFEGAQFVHFLLGTATVSLAVPIYRGIAALKDRLIPLLIALVCGGVVSIVSAVAIATMLGADAAIVGAFYPKSVTAPIAMGVAERLGVSPTLTAVFAVVTGILGAMLGSTILNLLGMKEWWQRGFAMGTAAHGIGTSRAFAVHPEAGTYASLAMGLHGILGALLIPLLKNYL</sequence>
<keyword evidence="3 5" id="KW-1133">Transmembrane helix</keyword>
<dbReference type="PANTHER" id="PTHR30249:SF0">
    <property type="entry name" value="PLASTIDAL GLYCOLATE_GLYCERATE TRANSLOCATOR 1, CHLOROPLASTIC"/>
    <property type="match status" value="1"/>
</dbReference>
<evidence type="ECO:0000256" key="3">
    <source>
        <dbReference type="ARBA" id="ARBA00022989"/>
    </source>
</evidence>
<feature type="transmembrane region" description="Helical" evidence="5">
    <location>
        <begin position="159"/>
        <end position="181"/>
    </location>
</feature>
<accession>A0A212U0F3</accession>